<keyword evidence="2 3" id="KW-0378">Hydrolase</keyword>
<evidence type="ECO:0000256" key="2">
    <source>
        <dbReference type="ARBA" id="ARBA00022801"/>
    </source>
</evidence>
<dbReference type="GO" id="GO:0046872">
    <property type="term" value="F:metal ion binding"/>
    <property type="evidence" value="ECO:0007669"/>
    <property type="project" value="UniProtKB-KW"/>
</dbReference>
<protein>
    <submittedName>
        <fullName evidence="3">D-aminoacyl-tRNA deacylase</fullName>
        <ecNumber evidence="3">3.1.1.96</ecNumber>
    </submittedName>
</protein>
<dbReference type="EMBL" id="VSSQ01005593">
    <property type="protein sequence ID" value="MPM29736.1"/>
    <property type="molecule type" value="Genomic_DNA"/>
</dbReference>
<dbReference type="Pfam" id="PF01026">
    <property type="entry name" value="TatD_DNase"/>
    <property type="match status" value="1"/>
</dbReference>
<comment type="caution">
    <text evidence="3">The sequence shown here is derived from an EMBL/GenBank/DDBJ whole genome shotgun (WGS) entry which is preliminary data.</text>
</comment>
<accession>A0A644YMK7</accession>
<dbReference type="EC" id="3.1.1.96" evidence="3"/>
<dbReference type="FunFam" id="3.20.20.140:FF:000005">
    <property type="entry name" value="TatD family hydrolase"/>
    <property type="match status" value="1"/>
</dbReference>
<proteinExistence type="predicted"/>
<dbReference type="GO" id="GO:0004536">
    <property type="term" value="F:DNA nuclease activity"/>
    <property type="evidence" value="ECO:0007669"/>
    <property type="project" value="InterPro"/>
</dbReference>
<dbReference type="PANTHER" id="PTHR46124:SF4">
    <property type="entry name" value="HYDROLASE TATD"/>
    <property type="match status" value="1"/>
</dbReference>
<dbReference type="InterPro" id="IPR015991">
    <property type="entry name" value="TatD/YcfH-like"/>
</dbReference>
<sequence length="260" mass="29845">MRIVDTHAHLYLEDFEKNLDDVVARARSIGVEKVLLPNIDETTVSDLKQTVDKYPSFFIPMMGLHPTNVREDWEQQLEIIYDELSRPGYIAIGEIGIDLYWDKSSKERQVAAFERQLAWSIEKKLPVAIHSREAIPEVIESIKKTGEKDLFGVFHSFGGSMGELKEILELGNFYIGINGVVTFKKSGLMETLENCVLENIILETDSPYLAPVPYRGKRNEPGYLGEVVKKLSTIYRKTEEEITEITTLNAYRLFNIDYYK</sequence>
<dbReference type="GO" id="GO:0005829">
    <property type="term" value="C:cytosol"/>
    <property type="evidence" value="ECO:0007669"/>
    <property type="project" value="TreeGrafter"/>
</dbReference>
<evidence type="ECO:0000256" key="1">
    <source>
        <dbReference type="ARBA" id="ARBA00022723"/>
    </source>
</evidence>
<organism evidence="3">
    <name type="scientific">bioreactor metagenome</name>
    <dbReference type="NCBI Taxonomy" id="1076179"/>
    <lineage>
        <taxon>unclassified sequences</taxon>
        <taxon>metagenomes</taxon>
        <taxon>ecological metagenomes</taxon>
    </lineage>
</organism>
<dbReference type="GO" id="GO:0051499">
    <property type="term" value="F:D-aminoacyl-tRNA deacylase activity"/>
    <property type="evidence" value="ECO:0007669"/>
    <property type="project" value="UniProtKB-EC"/>
</dbReference>
<dbReference type="PANTHER" id="PTHR46124">
    <property type="entry name" value="D-AMINOACYL-TRNA DEACYLASE"/>
    <property type="match status" value="1"/>
</dbReference>
<reference evidence="3" key="1">
    <citation type="submission" date="2019-08" db="EMBL/GenBank/DDBJ databases">
        <authorList>
            <person name="Kucharzyk K."/>
            <person name="Murdoch R.W."/>
            <person name="Higgins S."/>
            <person name="Loffler F."/>
        </authorList>
    </citation>
    <scope>NUCLEOTIDE SEQUENCE</scope>
</reference>
<evidence type="ECO:0000313" key="3">
    <source>
        <dbReference type="EMBL" id="MPM29736.1"/>
    </source>
</evidence>
<dbReference type="Gene3D" id="3.20.20.140">
    <property type="entry name" value="Metal-dependent hydrolases"/>
    <property type="match status" value="1"/>
</dbReference>
<dbReference type="SUPFAM" id="SSF51556">
    <property type="entry name" value="Metallo-dependent hydrolases"/>
    <property type="match status" value="1"/>
</dbReference>
<dbReference type="InterPro" id="IPR032466">
    <property type="entry name" value="Metal_Hydrolase"/>
</dbReference>
<dbReference type="CDD" id="cd01310">
    <property type="entry name" value="TatD_DNAse"/>
    <property type="match status" value="1"/>
</dbReference>
<name>A0A644YMK7_9ZZZZ</name>
<dbReference type="InterPro" id="IPR001130">
    <property type="entry name" value="TatD-like"/>
</dbReference>
<keyword evidence="1" id="KW-0479">Metal-binding</keyword>
<dbReference type="NCBIfam" id="TIGR00010">
    <property type="entry name" value="YchF/TatD family DNA exonuclease"/>
    <property type="match status" value="1"/>
</dbReference>
<gene>
    <name evidence="3" type="primary">dtd3_13</name>
    <name evidence="3" type="ORF">SDC9_76276</name>
</gene>
<dbReference type="AlphaFoldDB" id="A0A644YMK7"/>
<dbReference type="PIRSF" id="PIRSF005902">
    <property type="entry name" value="DNase_TatD"/>
    <property type="match status" value="1"/>
</dbReference>